<name>A0A2U1E737_9FIRM</name>
<dbReference type="EMBL" id="QEKV01000001">
    <property type="protein sequence ID" value="PVY95715.1"/>
    <property type="molecule type" value="Genomic_DNA"/>
</dbReference>
<evidence type="ECO:0000313" key="3">
    <source>
        <dbReference type="Proteomes" id="UP000245793"/>
    </source>
</evidence>
<reference evidence="2 3" key="1">
    <citation type="submission" date="2018-04" db="EMBL/GenBank/DDBJ databases">
        <title>Genomic Encyclopedia of Type Strains, Phase IV (KMG-IV): sequencing the most valuable type-strain genomes for metagenomic binning, comparative biology and taxonomic classification.</title>
        <authorList>
            <person name="Goeker M."/>
        </authorList>
    </citation>
    <scope>NUCLEOTIDE SEQUENCE [LARGE SCALE GENOMIC DNA]</scope>
    <source>
        <strain evidence="2 3">DSM 20705</strain>
    </source>
</reference>
<accession>A0A2U1E737</accession>
<keyword evidence="2" id="KW-0328">Glycosyltransferase</keyword>
<dbReference type="Proteomes" id="UP000245793">
    <property type="component" value="Unassembled WGS sequence"/>
</dbReference>
<proteinExistence type="inferred from homology"/>
<organism evidence="2 3">
    <name type="scientific">Ezakiella coagulans</name>
    <dbReference type="NCBI Taxonomy" id="46507"/>
    <lineage>
        <taxon>Bacteria</taxon>
        <taxon>Bacillati</taxon>
        <taxon>Bacillota</taxon>
        <taxon>Tissierellia</taxon>
        <taxon>Ezakiella</taxon>
    </lineage>
</organism>
<dbReference type="AlphaFoldDB" id="A0A2U1E737"/>
<dbReference type="PANTHER" id="PTHR47505">
    <property type="entry name" value="DNA UTILIZATION PROTEIN YHGH"/>
    <property type="match status" value="1"/>
</dbReference>
<dbReference type="GO" id="GO:0016757">
    <property type="term" value="F:glycosyltransferase activity"/>
    <property type="evidence" value="ECO:0007669"/>
    <property type="project" value="UniProtKB-KW"/>
</dbReference>
<comment type="caution">
    <text evidence="2">The sequence shown here is derived from an EMBL/GenBank/DDBJ whole genome shotgun (WGS) entry which is preliminary data.</text>
</comment>
<dbReference type="InterPro" id="IPR051910">
    <property type="entry name" value="ComF/GntX_DNA_util-trans"/>
</dbReference>
<keyword evidence="2" id="KW-0808">Transferase</keyword>
<protein>
    <submittedName>
        <fullName evidence="2">Putative amidophosphoribosyltransferase</fullName>
    </submittedName>
</protein>
<dbReference type="CDD" id="cd06223">
    <property type="entry name" value="PRTases_typeI"/>
    <property type="match status" value="1"/>
</dbReference>
<gene>
    <name evidence="2" type="ORF">C7381_101241</name>
</gene>
<dbReference type="Gene3D" id="3.40.50.2020">
    <property type="match status" value="1"/>
</dbReference>
<dbReference type="RefSeq" id="WP_116479608.1">
    <property type="nucleotide sequence ID" value="NZ_QEKV01000001.1"/>
</dbReference>
<dbReference type="PANTHER" id="PTHR47505:SF1">
    <property type="entry name" value="DNA UTILIZATION PROTEIN YHGH"/>
    <property type="match status" value="1"/>
</dbReference>
<evidence type="ECO:0000313" key="2">
    <source>
        <dbReference type="EMBL" id="PVY95715.1"/>
    </source>
</evidence>
<comment type="similarity">
    <text evidence="1">Belongs to the ComF/GntX family.</text>
</comment>
<dbReference type="InterPro" id="IPR029057">
    <property type="entry name" value="PRTase-like"/>
</dbReference>
<dbReference type="SUPFAM" id="SSF53271">
    <property type="entry name" value="PRTase-like"/>
    <property type="match status" value="1"/>
</dbReference>
<keyword evidence="3" id="KW-1185">Reference proteome</keyword>
<dbReference type="InterPro" id="IPR000836">
    <property type="entry name" value="PRTase_dom"/>
</dbReference>
<evidence type="ECO:0000256" key="1">
    <source>
        <dbReference type="ARBA" id="ARBA00008007"/>
    </source>
</evidence>
<sequence>MICNEGEYPICEKCYTEFERANTINSIDFIDELEVIFRYMGILKKYMSKLKFEKIYGYLDFFYDIIKKECSFENIDGIIYIPSDFIRQLKRGFNVSYELSKRISVDYGIPLYDILKKSMPTKPSHTMTGFKRASFDHGIKVKEPVKTGRYIILDDVITTGKTLSDAGKAIKFSNDDVYLKAIVLLGDKI</sequence>